<dbReference type="Proteomes" id="UP000199476">
    <property type="component" value="Unassembled WGS sequence"/>
</dbReference>
<name>A0A1G9H7Y9_9FIRM</name>
<protein>
    <submittedName>
        <fullName evidence="1">Uncharacterized protein</fullName>
    </submittedName>
</protein>
<dbReference type="AlphaFoldDB" id="A0A1G9H7Y9"/>
<gene>
    <name evidence="1" type="ORF">SAMN04488692_101132</name>
</gene>
<organism evidence="1 2">
    <name type="scientific">Halarsenatibacter silvermanii</name>
    <dbReference type="NCBI Taxonomy" id="321763"/>
    <lineage>
        <taxon>Bacteria</taxon>
        <taxon>Bacillati</taxon>
        <taxon>Bacillota</taxon>
        <taxon>Clostridia</taxon>
        <taxon>Halanaerobiales</taxon>
        <taxon>Halarsenatibacteraceae</taxon>
        <taxon>Halarsenatibacter</taxon>
    </lineage>
</organism>
<keyword evidence="2" id="KW-1185">Reference proteome</keyword>
<sequence length="39" mass="4416">MLNQKYYFRVRQKTGSKPLQILAAPPVAVWIGVNFQPGV</sequence>
<dbReference type="EMBL" id="FNGO01000001">
    <property type="protein sequence ID" value="SDL09138.1"/>
    <property type="molecule type" value="Genomic_DNA"/>
</dbReference>
<proteinExistence type="predicted"/>
<accession>A0A1G9H7Y9</accession>
<dbReference type="STRING" id="321763.SAMN04488692_101132"/>
<evidence type="ECO:0000313" key="2">
    <source>
        <dbReference type="Proteomes" id="UP000199476"/>
    </source>
</evidence>
<evidence type="ECO:0000313" key="1">
    <source>
        <dbReference type="EMBL" id="SDL09138.1"/>
    </source>
</evidence>
<reference evidence="1 2" key="1">
    <citation type="submission" date="2016-10" db="EMBL/GenBank/DDBJ databases">
        <authorList>
            <person name="de Groot N.N."/>
        </authorList>
    </citation>
    <scope>NUCLEOTIDE SEQUENCE [LARGE SCALE GENOMIC DNA]</scope>
    <source>
        <strain evidence="1 2">SLAS-1</strain>
    </source>
</reference>